<dbReference type="Pfam" id="PF04851">
    <property type="entry name" value="ResIII"/>
    <property type="match status" value="1"/>
</dbReference>
<dbReference type="GO" id="GO:0004386">
    <property type="term" value="F:helicase activity"/>
    <property type="evidence" value="ECO:0007669"/>
    <property type="project" value="UniProtKB-KW"/>
</dbReference>
<gene>
    <name evidence="12" type="ORF">ACIBG2_22300</name>
</gene>
<evidence type="ECO:0000313" key="13">
    <source>
        <dbReference type="Proteomes" id="UP001612741"/>
    </source>
</evidence>
<dbReference type="SMART" id="SM00490">
    <property type="entry name" value="HELICc"/>
    <property type="match status" value="1"/>
</dbReference>
<accession>A0ABW7YW79</accession>
<feature type="domain" description="Helicase ATP-binding" evidence="10">
    <location>
        <begin position="190"/>
        <end position="344"/>
    </location>
</feature>
<name>A0ABW7YW79_9ACTN</name>
<comment type="caution">
    <text evidence="12">The sequence shown here is derived from an EMBL/GenBank/DDBJ whole genome shotgun (WGS) entry which is preliminary data.</text>
</comment>
<evidence type="ECO:0000256" key="6">
    <source>
        <dbReference type="ARBA" id="ARBA00023235"/>
    </source>
</evidence>
<dbReference type="InterPro" id="IPR014001">
    <property type="entry name" value="Helicase_ATP-bd"/>
</dbReference>
<keyword evidence="2" id="KW-0547">Nucleotide-binding</keyword>
<organism evidence="12 13">
    <name type="scientific">Nonomuraea typhae</name>
    <dbReference type="NCBI Taxonomy" id="2603600"/>
    <lineage>
        <taxon>Bacteria</taxon>
        <taxon>Bacillati</taxon>
        <taxon>Actinomycetota</taxon>
        <taxon>Actinomycetes</taxon>
        <taxon>Streptosporangiales</taxon>
        <taxon>Streptosporangiaceae</taxon>
        <taxon>Nonomuraea</taxon>
    </lineage>
</organism>
<dbReference type="SUPFAM" id="SSF52540">
    <property type="entry name" value="P-loop containing nucleoside triphosphate hydrolases"/>
    <property type="match status" value="2"/>
</dbReference>
<evidence type="ECO:0000256" key="3">
    <source>
        <dbReference type="ARBA" id="ARBA00022801"/>
    </source>
</evidence>
<evidence type="ECO:0000256" key="5">
    <source>
        <dbReference type="ARBA" id="ARBA00022840"/>
    </source>
</evidence>
<dbReference type="Pfam" id="PF13625">
    <property type="entry name" value="Helicase_C_3"/>
    <property type="match status" value="1"/>
</dbReference>
<dbReference type="PANTHER" id="PTHR11274:SF0">
    <property type="entry name" value="GENERAL TRANSCRIPTION AND DNA REPAIR FACTOR IIH HELICASE SUBUNIT XPB"/>
    <property type="match status" value="1"/>
</dbReference>
<dbReference type="SMART" id="SM00487">
    <property type="entry name" value="DEXDc"/>
    <property type="match status" value="1"/>
</dbReference>
<dbReference type="EC" id="5.6.2.4" evidence="8"/>
<feature type="domain" description="Helicase C-terminal" evidence="11">
    <location>
        <begin position="398"/>
        <end position="546"/>
    </location>
</feature>
<keyword evidence="6" id="KW-0413">Isomerase</keyword>
<keyword evidence="5" id="KW-0067">ATP-binding</keyword>
<dbReference type="InterPro" id="IPR001650">
    <property type="entry name" value="Helicase_C-like"/>
</dbReference>
<dbReference type="PRINTS" id="PR00851">
    <property type="entry name" value="XRODRMPGMNTB"/>
</dbReference>
<evidence type="ECO:0000259" key="10">
    <source>
        <dbReference type="PROSITE" id="PS51192"/>
    </source>
</evidence>
<evidence type="ECO:0000313" key="12">
    <source>
        <dbReference type="EMBL" id="MFI6500131.1"/>
    </source>
</evidence>
<dbReference type="InterPro" id="IPR032438">
    <property type="entry name" value="ERCC3_RAD25_C"/>
</dbReference>
<dbReference type="InterPro" id="IPR006935">
    <property type="entry name" value="Helicase/UvrB_N"/>
</dbReference>
<dbReference type="NCBIfam" id="NF045503">
    <property type="entry name" value="repair_heli_XPB"/>
    <property type="match status" value="1"/>
</dbReference>
<dbReference type="PROSITE" id="PS51192">
    <property type="entry name" value="HELICASE_ATP_BIND_1"/>
    <property type="match status" value="1"/>
</dbReference>
<dbReference type="InterPro" id="IPR027417">
    <property type="entry name" value="P-loop_NTPase"/>
</dbReference>
<sequence length="547" mass="60682">MNDGPLIVQSDKTLLLEVDHANADACRKAIAPFAELERAPEHVHTYRVTPLALWNARAAGHDAEQVIDALISHSRYPVPHALLVDIAETMARYGRLRLEKDPANGLVLTSTDQAVLEEVLRSKKIQPMLGERLAADSVVVHPSDRGNVKQALLKLGWPAEDLAGYVDGEAHPIALREDGWALRAYQKDAADAFWHGGSGVVVLPCGAGKTIVGAAAMAHAQATTLILVTNTVSAHQWKTELLKRTSLTENEIGEYSGTKKEIRPVTIATYQVMTTKRKGVYAHLELFDARDWGLVVYDEVHLLPAPIFRMTADLQARRRVGLTATLVREDGREGDVFSLIGPKRYDAPWKEMENQGWIAPADCVEVRVTLSDEERLAYAMAESDEKYRFCATTPSKTTVTEALVRRHLGEQVLVIGQYIDQLDELGEHLNAPVIKGETRVKERERLYQAFRDKEIQVLVVSKVANFSIDLPEAAVAIQVSGTFGSRQEEAQRLGRVLRPKSDGGGARFYTVVSRDTVDQEFAAHRQRFLAEQGYAYQIIDADDVLEV</sequence>
<comment type="catalytic activity">
    <reaction evidence="7">
        <text>Couples ATP hydrolysis with the unwinding of duplex DNA by translocating in the 3'-5' direction.</text>
        <dbReference type="EC" id="5.6.2.4"/>
    </reaction>
</comment>
<keyword evidence="13" id="KW-1185">Reference proteome</keyword>
<evidence type="ECO:0000256" key="7">
    <source>
        <dbReference type="ARBA" id="ARBA00034617"/>
    </source>
</evidence>
<keyword evidence="4 12" id="KW-0347">Helicase</keyword>
<protein>
    <recommendedName>
        <fullName evidence="8">DNA 3'-5' helicase</fullName>
        <ecNumber evidence="8">5.6.2.4</ecNumber>
    </recommendedName>
</protein>
<dbReference type="Gene3D" id="3.40.50.300">
    <property type="entry name" value="P-loop containing nucleotide triphosphate hydrolases"/>
    <property type="match status" value="2"/>
</dbReference>
<dbReference type="EMBL" id="JBITGY010000006">
    <property type="protein sequence ID" value="MFI6500131.1"/>
    <property type="molecule type" value="Genomic_DNA"/>
</dbReference>
<dbReference type="RefSeq" id="WP_397083838.1">
    <property type="nucleotide sequence ID" value="NZ_JBITGY010000006.1"/>
</dbReference>
<dbReference type="PROSITE" id="PS51194">
    <property type="entry name" value="HELICASE_CTER"/>
    <property type="match status" value="1"/>
</dbReference>
<evidence type="ECO:0000256" key="1">
    <source>
        <dbReference type="ARBA" id="ARBA00006637"/>
    </source>
</evidence>
<keyword evidence="3" id="KW-0378">Hydrolase</keyword>
<evidence type="ECO:0000256" key="4">
    <source>
        <dbReference type="ARBA" id="ARBA00022806"/>
    </source>
</evidence>
<dbReference type="Pfam" id="PF16203">
    <property type="entry name" value="ERCC3_RAD25_C"/>
    <property type="match status" value="1"/>
</dbReference>
<evidence type="ECO:0000256" key="2">
    <source>
        <dbReference type="ARBA" id="ARBA00022741"/>
    </source>
</evidence>
<dbReference type="PANTHER" id="PTHR11274">
    <property type="entry name" value="RAD25/XP-B DNA REPAIR HELICASE"/>
    <property type="match status" value="1"/>
</dbReference>
<evidence type="ECO:0000259" key="11">
    <source>
        <dbReference type="PROSITE" id="PS51194"/>
    </source>
</evidence>
<evidence type="ECO:0000256" key="8">
    <source>
        <dbReference type="ARBA" id="ARBA00034808"/>
    </source>
</evidence>
<dbReference type="Proteomes" id="UP001612741">
    <property type="component" value="Unassembled WGS sequence"/>
</dbReference>
<dbReference type="InterPro" id="IPR032830">
    <property type="entry name" value="XPB/Ssl2_N"/>
</dbReference>
<reference evidence="12 13" key="1">
    <citation type="submission" date="2024-10" db="EMBL/GenBank/DDBJ databases">
        <title>The Natural Products Discovery Center: Release of the First 8490 Sequenced Strains for Exploring Actinobacteria Biosynthetic Diversity.</title>
        <authorList>
            <person name="Kalkreuter E."/>
            <person name="Kautsar S.A."/>
            <person name="Yang D."/>
            <person name="Bader C.D."/>
            <person name="Teijaro C.N."/>
            <person name="Fluegel L."/>
            <person name="Davis C.M."/>
            <person name="Simpson J.R."/>
            <person name="Lauterbach L."/>
            <person name="Steele A.D."/>
            <person name="Gui C."/>
            <person name="Meng S."/>
            <person name="Li G."/>
            <person name="Viehrig K."/>
            <person name="Ye F."/>
            <person name="Su P."/>
            <person name="Kiefer A.F."/>
            <person name="Nichols A."/>
            <person name="Cepeda A.J."/>
            <person name="Yan W."/>
            <person name="Fan B."/>
            <person name="Jiang Y."/>
            <person name="Adhikari A."/>
            <person name="Zheng C.-J."/>
            <person name="Schuster L."/>
            <person name="Cowan T.M."/>
            <person name="Smanski M.J."/>
            <person name="Chevrette M.G."/>
            <person name="De Carvalho L.P.S."/>
            <person name="Shen B."/>
        </authorList>
    </citation>
    <scope>NUCLEOTIDE SEQUENCE [LARGE SCALE GENOMIC DNA]</scope>
    <source>
        <strain evidence="12 13">NPDC050545</strain>
    </source>
</reference>
<evidence type="ECO:0000256" key="9">
    <source>
        <dbReference type="ARBA" id="ARBA00048988"/>
    </source>
</evidence>
<comment type="similarity">
    <text evidence="1">Belongs to the helicase family. RAD25/XPB subfamily.</text>
</comment>
<proteinExistence type="inferred from homology"/>
<comment type="catalytic activity">
    <reaction evidence="9">
        <text>ATP + H2O = ADP + phosphate + H(+)</text>
        <dbReference type="Rhea" id="RHEA:13065"/>
        <dbReference type="ChEBI" id="CHEBI:15377"/>
        <dbReference type="ChEBI" id="CHEBI:15378"/>
        <dbReference type="ChEBI" id="CHEBI:30616"/>
        <dbReference type="ChEBI" id="CHEBI:43474"/>
        <dbReference type="ChEBI" id="CHEBI:456216"/>
        <dbReference type="EC" id="5.6.2.4"/>
    </reaction>
</comment>
<dbReference type="CDD" id="cd18789">
    <property type="entry name" value="SF2_C_XPB"/>
    <property type="match status" value="1"/>
</dbReference>
<dbReference type="InterPro" id="IPR050615">
    <property type="entry name" value="ATP-dep_DNA_Helicase"/>
</dbReference>